<accession>A0A183H6I1</accession>
<gene>
    <name evidence="2" type="ORF">OFLC_LOCUS3093</name>
</gene>
<evidence type="ECO:0000256" key="1">
    <source>
        <dbReference type="SAM" id="MobiDB-lite"/>
    </source>
</evidence>
<name>A0A183H6I1_9BILA</name>
<reference evidence="2 3" key="2">
    <citation type="submission" date="2018-11" db="EMBL/GenBank/DDBJ databases">
        <authorList>
            <consortium name="Pathogen Informatics"/>
        </authorList>
    </citation>
    <scope>NUCLEOTIDE SEQUENCE [LARGE SCALE GENOMIC DNA]</scope>
</reference>
<organism evidence="4">
    <name type="scientific">Onchocerca flexuosa</name>
    <dbReference type="NCBI Taxonomy" id="387005"/>
    <lineage>
        <taxon>Eukaryota</taxon>
        <taxon>Metazoa</taxon>
        <taxon>Ecdysozoa</taxon>
        <taxon>Nematoda</taxon>
        <taxon>Chromadorea</taxon>
        <taxon>Rhabditida</taxon>
        <taxon>Spirurina</taxon>
        <taxon>Spiruromorpha</taxon>
        <taxon>Filarioidea</taxon>
        <taxon>Onchocercidae</taxon>
        <taxon>Onchocerca</taxon>
    </lineage>
</organism>
<evidence type="ECO:0000313" key="3">
    <source>
        <dbReference type="Proteomes" id="UP000267606"/>
    </source>
</evidence>
<protein>
    <submittedName>
        <fullName evidence="4">Actin-related protein 2/3 complex subunit 5</fullName>
    </submittedName>
</protein>
<proteinExistence type="predicted"/>
<dbReference type="WBParaSite" id="OFLC_0000309201-mRNA-1">
    <property type="protein sequence ID" value="OFLC_0000309201-mRNA-1"/>
    <property type="gene ID" value="OFLC_0000309201"/>
</dbReference>
<evidence type="ECO:0000313" key="4">
    <source>
        <dbReference type="WBParaSite" id="OFLC_0000309201-mRNA-1"/>
    </source>
</evidence>
<feature type="compositionally biased region" description="Polar residues" evidence="1">
    <location>
        <begin position="27"/>
        <end position="43"/>
    </location>
</feature>
<dbReference type="EMBL" id="UZAJ01001960">
    <property type="protein sequence ID" value="VDO35250.1"/>
    <property type="molecule type" value="Genomic_DNA"/>
</dbReference>
<keyword evidence="3" id="KW-1185">Reference proteome</keyword>
<dbReference type="Proteomes" id="UP000267606">
    <property type="component" value="Unassembled WGS sequence"/>
</dbReference>
<reference evidence="4" key="1">
    <citation type="submission" date="2016-06" db="UniProtKB">
        <authorList>
            <consortium name="WormBaseParasite"/>
        </authorList>
    </citation>
    <scope>IDENTIFICATION</scope>
</reference>
<dbReference type="AlphaFoldDB" id="A0A183H6I1"/>
<evidence type="ECO:0000313" key="2">
    <source>
        <dbReference type="EMBL" id="VDO35250.1"/>
    </source>
</evidence>
<sequence>MADDYEILDPTKADLKFDSDGAPDTPMLSSKQLSVSGAASSTVADKKIGEQGRKVILRKKDAEKIDDERSDGSRLSDLKREQGESDQFIIIYDPLI</sequence>
<feature type="region of interest" description="Disordered" evidence="1">
    <location>
        <begin position="14"/>
        <end position="43"/>
    </location>
</feature>